<dbReference type="GeneID" id="90040994"/>
<proteinExistence type="inferred from homology"/>
<sequence>MSFPESNLTYKILKAATEGNYAVPAFNVYNTDALLGAIRAAEELNAPCMVEVFPWSLHFQGGEFIRFAAEACHNAKVPIALHLDHCLEEEDINTALELPFDSIMVDAGTSDPDTNIAFVASVVGRAAAKGITIEAEMGRINGSEDGLPPVNMEELYTDPEYAAEFMTRTGAHFLAPSFGNVHGPYPEGGPLKYWQLDRIAKIKELCPSEIPLVIHGTNPIVQQLIDKMINLGARKINMNRNLYVYYRKFLAENSETLEMTKLQEGAVEAFKKGAMEGLRITHCDGKYIK</sequence>
<evidence type="ECO:0000313" key="2">
    <source>
        <dbReference type="EMBL" id="KAK7202883.1"/>
    </source>
</evidence>
<comment type="caution">
    <text evidence="2">The sequence shown here is derived from an EMBL/GenBank/DDBJ whole genome shotgun (WGS) entry which is preliminary data.</text>
</comment>
<dbReference type="Proteomes" id="UP001498771">
    <property type="component" value="Unassembled WGS sequence"/>
</dbReference>
<dbReference type="PANTHER" id="PTHR30304:SF0">
    <property type="entry name" value="D-TAGATOSE-1,6-BISPHOSPHATE ALDOLASE SUBUNIT GATY-RELATED"/>
    <property type="match status" value="1"/>
</dbReference>
<dbReference type="EMBL" id="JBBJBU010000014">
    <property type="protein sequence ID" value="KAK7202883.1"/>
    <property type="molecule type" value="Genomic_DNA"/>
</dbReference>
<name>A0ABR1EZ45_9ASCO</name>
<evidence type="ECO:0000256" key="1">
    <source>
        <dbReference type="RuleBase" id="RU366023"/>
    </source>
</evidence>
<dbReference type="EC" id="4.1.2.13" evidence="1"/>
<dbReference type="InterPro" id="IPR050246">
    <property type="entry name" value="Class_II_FBP_aldolase"/>
</dbReference>
<dbReference type="Pfam" id="PF01116">
    <property type="entry name" value="F_bP_aldolase"/>
    <property type="match status" value="1"/>
</dbReference>
<keyword evidence="1" id="KW-0456">Lyase</keyword>
<dbReference type="Gene3D" id="3.20.20.70">
    <property type="entry name" value="Aldolase class I"/>
    <property type="match status" value="1"/>
</dbReference>
<comment type="cofactor">
    <cofactor evidence="1">
        <name>Zn(2+)</name>
        <dbReference type="ChEBI" id="CHEBI:29105"/>
    </cofactor>
    <text evidence="1">Binds 2 Zn(2+) ions per subunit. One is catalytic and the other provides a structural contribution.</text>
</comment>
<dbReference type="InterPro" id="IPR000771">
    <property type="entry name" value="FBA_II"/>
</dbReference>
<accession>A0ABR1EZ45</accession>
<dbReference type="InterPro" id="IPR013785">
    <property type="entry name" value="Aldolase_TIM"/>
</dbReference>
<dbReference type="SUPFAM" id="SSF51569">
    <property type="entry name" value="Aldolase"/>
    <property type="match status" value="1"/>
</dbReference>
<dbReference type="PANTHER" id="PTHR30304">
    <property type="entry name" value="D-TAGATOSE-1,6-BISPHOSPHATE ALDOLASE"/>
    <property type="match status" value="1"/>
</dbReference>
<comment type="similarity">
    <text evidence="1">Belongs to the class II fructose-bisphosphate aldolase family.</text>
</comment>
<comment type="pathway">
    <text evidence="1">Carbohydrate degradation; glycolysis; D-glyceraldehyde 3-phosphate and glycerone phosphate from D-glucose: step 4/4.</text>
</comment>
<comment type="function">
    <text evidence="1">Catalyzes the aldol condensation of dihydroxyacetone phosphate (DHAP or glycerone-phosphate) with glyceraldehyde 3-phosphate (G3P) to form fructose 1,6-bisphosphate (FBP) in gluconeogenesis and the reverse reaction in glycolysis.</text>
</comment>
<protein>
    <recommendedName>
        <fullName evidence="1">Fructose-bisphosphate aldolase</fullName>
        <shortName evidence="1">FBP aldolase</shortName>
        <ecNumber evidence="1">4.1.2.13</ecNumber>
    </recommendedName>
</protein>
<comment type="catalytic activity">
    <reaction evidence="1">
        <text>beta-D-fructose 1,6-bisphosphate = D-glyceraldehyde 3-phosphate + dihydroxyacetone phosphate</text>
        <dbReference type="Rhea" id="RHEA:14729"/>
        <dbReference type="ChEBI" id="CHEBI:32966"/>
        <dbReference type="ChEBI" id="CHEBI:57642"/>
        <dbReference type="ChEBI" id="CHEBI:59776"/>
        <dbReference type="EC" id="4.1.2.13"/>
    </reaction>
</comment>
<dbReference type="PIRSF" id="PIRSF001359">
    <property type="entry name" value="F_bP_aldolase_II"/>
    <property type="match status" value="1"/>
</dbReference>
<keyword evidence="1" id="KW-0479">Metal-binding</keyword>
<dbReference type="RefSeq" id="XP_064765916.1">
    <property type="nucleotide sequence ID" value="XM_064915482.1"/>
</dbReference>
<keyword evidence="1" id="KW-0862">Zinc</keyword>
<keyword evidence="1" id="KW-0324">Glycolysis</keyword>
<organism evidence="2 3">
    <name type="scientific">Myxozyma melibiosi</name>
    <dbReference type="NCBI Taxonomy" id="54550"/>
    <lineage>
        <taxon>Eukaryota</taxon>
        <taxon>Fungi</taxon>
        <taxon>Dikarya</taxon>
        <taxon>Ascomycota</taxon>
        <taxon>Saccharomycotina</taxon>
        <taxon>Lipomycetes</taxon>
        <taxon>Lipomycetales</taxon>
        <taxon>Lipomycetaceae</taxon>
        <taxon>Myxozyma</taxon>
    </lineage>
</organism>
<gene>
    <name evidence="2" type="ORF">BZA70DRAFT_86126</name>
</gene>
<reference evidence="2 3" key="1">
    <citation type="submission" date="2024-03" db="EMBL/GenBank/DDBJ databases">
        <title>Genome-scale model development and genomic sequencing of the oleaginous clade Lipomyces.</title>
        <authorList>
            <consortium name="Lawrence Berkeley National Laboratory"/>
            <person name="Czajka J.J."/>
            <person name="Han Y."/>
            <person name="Kim J."/>
            <person name="Mondo S.J."/>
            <person name="Hofstad B.A."/>
            <person name="Robles A."/>
            <person name="Haridas S."/>
            <person name="Riley R."/>
            <person name="LaButti K."/>
            <person name="Pangilinan J."/>
            <person name="Andreopoulos W."/>
            <person name="Lipzen A."/>
            <person name="Yan J."/>
            <person name="Wang M."/>
            <person name="Ng V."/>
            <person name="Grigoriev I.V."/>
            <person name="Spatafora J.W."/>
            <person name="Magnuson J.K."/>
            <person name="Baker S.E."/>
            <person name="Pomraning K.R."/>
        </authorList>
    </citation>
    <scope>NUCLEOTIDE SEQUENCE [LARGE SCALE GENOMIC DNA]</scope>
    <source>
        <strain evidence="2 3">Phaff 52-87</strain>
    </source>
</reference>
<keyword evidence="3" id="KW-1185">Reference proteome</keyword>
<evidence type="ECO:0000313" key="3">
    <source>
        <dbReference type="Proteomes" id="UP001498771"/>
    </source>
</evidence>